<proteinExistence type="predicted"/>
<accession>A0A563VQN1</accession>
<dbReference type="Proteomes" id="UP000320055">
    <property type="component" value="Unassembled WGS sequence"/>
</dbReference>
<protein>
    <submittedName>
        <fullName evidence="1">Uncharacterized protein</fullName>
    </submittedName>
</protein>
<keyword evidence="2" id="KW-1185">Reference proteome</keyword>
<evidence type="ECO:0000313" key="2">
    <source>
        <dbReference type="Proteomes" id="UP000320055"/>
    </source>
</evidence>
<name>A0A563VQN1_9CYAN</name>
<evidence type="ECO:0000313" key="1">
    <source>
        <dbReference type="EMBL" id="VEP13704.1"/>
    </source>
</evidence>
<organism evidence="1 2">
    <name type="scientific">Hyella patelloides LEGE 07179</name>
    <dbReference type="NCBI Taxonomy" id="945734"/>
    <lineage>
        <taxon>Bacteria</taxon>
        <taxon>Bacillati</taxon>
        <taxon>Cyanobacteriota</taxon>
        <taxon>Cyanophyceae</taxon>
        <taxon>Pleurocapsales</taxon>
        <taxon>Hyellaceae</taxon>
        <taxon>Hyella</taxon>
    </lineage>
</organism>
<gene>
    <name evidence="1" type="ORF">H1P_2130004</name>
</gene>
<dbReference type="AlphaFoldDB" id="A0A563VQN1"/>
<reference evidence="1 2" key="1">
    <citation type="submission" date="2019-01" db="EMBL/GenBank/DDBJ databases">
        <authorList>
            <person name="Brito A."/>
        </authorList>
    </citation>
    <scope>NUCLEOTIDE SEQUENCE [LARGE SCALE GENOMIC DNA]</scope>
    <source>
        <strain evidence="1">1</strain>
    </source>
</reference>
<sequence length="63" mass="7566">MILPDSDRISEEMRQIRIIMSDNRIMRGNEFIQKVKKLAKKRGIESRVDKKRGLWLSCNSLFW</sequence>
<dbReference type="EMBL" id="CAACVJ010000128">
    <property type="protein sequence ID" value="VEP13704.1"/>
    <property type="molecule type" value="Genomic_DNA"/>
</dbReference>